<dbReference type="AlphaFoldDB" id="A0A1Q6A2G0"/>
<sequence length="275" mass="30149">MKHFLFSCFLLITIISSFSYAQTKSKKATSASAEVLTNASLISLHKAGLDDEVIISKIETSPTNFDVSTDRLIDLKNAGVSNAIIKALIDKGSGKSAKGSTIPNIKRDIVTAAAPDVDMINNPYYLDKAAGKATGLESTTAKAKIKINPLKAFIPTSSFPVMLRVDGEKSPVQLQANSTFIVNCGNTMTPEVVFGLYRYSTIKKGYRETIWQKVSGINTGQDKDMVSFNYKKLKDGVYEIIPNAPLDKGEYCFVNRMSYTNYKEMKADVFAFGVE</sequence>
<name>A0A1Q6A2G0_9SPHI</name>
<keyword evidence="1" id="KW-0732">Signal</keyword>
<comment type="caution">
    <text evidence="2">The sequence shown here is derived from an EMBL/GenBank/DDBJ whole genome shotgun (WGS) entry which is preliminary data.</text>
</comment>
<keyword evidence="3" id="KW-1185">Reference proteome</keyword>
<dbReference type="STRING" id="1302689.RG47T_3663"/>
<feature type="chain" id="PRO_5010312373" evidence="1">
    <location>
        <begin position="22"/>
        <end position="275"/>
    </location>
</feature>
<protein>
    <submittedName>
        <fullName evidence="2">Uncharacterized protein</fullName>
    </submittedName>
</protein>
<dbReference type="RefSeq" id="WP_074490802.1">
    <property type="nucleotide sequence ID" value="NZ_FPAM01000010.1"/>
</dbReference>
<proteinExistence type="predicted"/>
<dbReference type="OrthoDB" id="665150at2"/>
<gene>
    <name evidence="2" type="ORF">RG47T_3663</name>
</gene>
<evidence type="ECO:0000256" key="1">
    <source>
        <dbReference type="SAM" id="SignalP"/>
    </source>
</evidence>
<feature type="signal peptide" evidence="1">
    <location>
        <begin position="1"/>
        <end position="21"/>
    </location>
</feature>
<evidence type="ECO:0000313" key="3">
    <source>
        <dbReference type="Proteomes" id="UP000186720"/>
    </source>
</evidence>
<dbReference type="EMBL" id="MPPL01000001">
    <property type="protein sequence ID" value="OKS88199.1"/>
    <property type="molecule type" value="Genomic_DNA"/>
</dbReference>
<organism evidence="2 3">
    <name type="scientific">Mucilaginibacter polytrichastri</name>
    <dbReference type="NCBI Taxonomy" id="1302689"/>
    <lineage>
        <taxon>Bacteria</taxon>
        <taxon>Pseudomonadati</taxon>
        <taxon>Bacteroidota</taxon>
        <taxon>Sphingobacteriia</taxon>
        <taxon>Sphingobacteriales</taxon>
        <taxon>Sphingobacteriaceae</taxon>
        <taxon>Mucilaginibacter</taxon>
    </lineage>
</organism>
<reference evidence="2 3" key="1">
    <citation type="submission" date="2016-11" db="EMBL/GenBank/DDBJ databases">
        <title>Whole Genome Sequencing of Mucilaginibacter polytrichastri RG4-7(T) isolated from the moss sample.</title>
        <authorList>
            <person name="Li Y."/>
        </authorList>
    </citation>
    <scope>NUCLEOTIDE SEQUENCE [LARGE SCALE GENOMIC DNA]</scope>
    <source>
        <strain evidence="2 3">RG4-7</strain>
    </source>
</reference>
<accession>A0A1Q6A2G0</accession>
<dbReference type="Proteomes" id="UP000186720">
    <property type="component" value="Unassembled WGS sequence"/>
</dbReference>
<evidence type="ECO:0000313" key="2">
    <source>
        <dbReference type="EMBL" id="OKS88199.1"/>
    </source>
</evidence>